<protein>
    <recommendedName>
        <fullName evidence="3">ATP-NAD/AcoX kinase</fullName>
    </recommendedName>
</protein>
<dbReference type="InterPro" id="IPR016064">
    <property type="entry name" value="NAD/diacylglycerol_kinase_sf"/>
</dbReference>
<dbReference type="SUPFAM" id="SSF111331">
    <property type="entry name" value="NAD kinase/diacylglycerol kinase-like"/>
    <property type="match status" value="1"/>
</dbReference>
<dbReference type="Proteomes" id="UP000006327">
    <property type="component" value="Unassembled WGS sequence"/>
</dbReference>
<dbReference type="Pfam" id="PF01513">
    <property type="entry name" value="NAD_kinase"/>
    <property type="match status" value="1"/>
</dbReference>
<evidence type="ECO:0008006" key="3">
    <source>
        <dbReference type="Google" id="ProtNLM"/>
    </source>
</evidence>
<evidence type="ECO:0000313" key="2">
    <source>
        <dbReference type="Proteomes" id="UP000006327"/>
    </source>
</evidence>
<dbReference type="GO" id="GO:0051287">
    <property type="term" value="F:NAD binding"/>
    <property type="evidence" value="ECO:0007669"/>
    <property type="project" value="UniProtKB-ARBA"/>
</dbReference>
<dbReference type="GO" id="GO:0003951">
    <property type="term" value="F:NAD+ kinase activity"/>
    <property type="evidence" value="ECO:0007669"/>
    <property type="project" value="InterPro"/>
</dbReference>
<dbReference type="eggNOG" id="COG3199">
    <property type="taxonomic scope" value="Bacteria"/>
</dbReference>
<keyword evidence="2" id="KW-1185">Reference proteome</keyword>
<dbReference type="InterPro" id="IPR017438">
    <property type="entry name" value="ATP-NAD_kinase_N"/>
</dbReference>
<comment type="caution">
    <text evidence="1">The sequence shown here is derived from an EMBL/GenBank/DDBJ whole genome shotgun (WGS) entry which is preliminary data.</text>
</comment>
<dbReference type="STRING" id="493475.GARC_0495"/>
<dbReference type="PANTHER" id="PTHR40697:SF2">
    <property type="entry name" value="ATP-NAD KINASE-RELATED"/>
    <property type="match status" value="1"/>
</dbReference>
<dbReference type="RefSeq" id="WP_007616309.1">
    <property type="nucleotide sequence ID" value="NZ_BAEO01000007.1"/>
</dbReference>
<dbReference type="GO" id="GO:0005524">
    <property type="term" value="F:ATP binding"/>
    <property type="evidence" value="ECO:0007669"/>
    <property type="project" value="UniProtKB-ARBA"/>
</dbReference>
<dbReference type="InterPro" id="IPR002504">
    <property type="entry name" value="NADK"/>
</dbReference>
<dbReference type="PIRSF" id="PIRSF016907">
    <property type="entry name" value="Kin_ATP-NAD"/>
    <property type="match status" value="1"/>
</dbReference>
<proteinExistence type="predicted"/>
<dbReference type="AlphaFoldDB" id="K6YH38"/>
<dbReference type="PANTHER" id="PTHR40697">
    <property type="entry name" value="ACETOIN CATABOLISM PROTEIN X"/>
    <property type="match status" value="1"/>
</dbReference>
<dbReference type="OrthoDB" id="5511344at2"/>
<dbReference type="Pfam" id="PF20143">
    <property type="entry name" value="NAD_kinase_C"/>
    <property type="match status" value="1"/>
</dbReference>
<dbReference type="Gene3D" id="3.40.50.10330">
    <property type="entry name" value="Probable inorganic polyphosphate/atp-NAD kinase, domain 1"/>
    <property type="match status" value="1"/>
</dbReference>
<dbReference type="EMBL" id="BAEO01000007">
    <property type="protein sequence ID" value="GAC17477.1"/>
    <property type="molecule type" value="Genomic_DNA"/>
</dbReference>
<reference evidence="1 2" key="1">
    <citation type="journal article" date="2017" name="Antonie Van Leeuwenhoek">
        <title>Rhizobium rhizosphaerae sp. nov., a novel species isolated from rice rhizosphere.</title>
        <authorList>
            <person name="Zhao J.J."/>
            <person name="Zhang J."/>
            <person name="Zhang R.J."/>
            <person name="Zhang C.W."/>
            <person name="Yin H.Q."/>
            <person name="Zhang X.X."/>
        </authorList>
    </citation>
    <scope>NUCLEOTIDE SEQUENCE [LARGE SCALE GENOMIC DNA]</scope>
    <source>
        <strain evidence="1 2">BSs20135</strain>
    </source>
</reference>
<accession>K6YH38</accession>
<name>K6YH38_9ALTE</name>
<dbReference type="GO" id="GO:0006741">
    <property type="term" value="P:NADP+ biosynthetic process"/>
    <property type="evidence" value="ECO:0007669"/>
    <property type="project" value="InterPro"/>
</dbReference>
<sequence>MLHQPKLTPKPSRLFKLGLLVNPYAGIGGALALKGSDGVEIREKALAMGAEKKALDKTRIALEHIVSIKDQVQLYVASGDMGEVLAKEMGFSYSLVYQPTNTQTESHDSEATAQALLAQQVDLILFAGGDGTARNVCQVVGSSVPVLGVPAGCKIHSAVYAITPAAAGRVLKQVINGEIVSVSDAQVMDIDEALFRQGKVNARQFGEMQVPTELRYIQAVKMGGKESDELVLADIAAHIIEIIEDNPEQIFVMGSGSTVDFIMQELGIKNTLLGVDVIQNKQLIASDVTAKELLALTTNKSCKLVLTLIGGQGHIIGRGNQQLSADFLKKLGKDNILLVATKTKISHLSGRALIVDSGDLTVDQQLSGLISIITGYHDQVLYPIANLQSKDPV</sequence>
<organism evidence="1 2">
    <name type="scientific">Paraglaciecola arctica BSs20135</name>
    <dbReference type="NCBI Taxonomy" id="493475"/>
    <lineage>
        <taxon>Bacteria</taxon>
        <taxon>Pseudomonadati</taxon>
        <taxon>Pseudomonadota</taxon>
        <taxon>Gammaproteobacteria</taxon>
        <taxon>Alteromonadales</taxon>
        <taxon>Alteromonadaceae</taxon>
        <taxon>Paraglaciecola</taxon>
    </lineage>
</organism>
<evidence type="ECO:0000313" key="1">
    <source>
        <dbReference type="EMBL" id="GAC17477.1"/>
    </source>
</evidence>
<dbReference type="InterPro" id="IPR011386">
    <property type="entry name" value="Put_ATP-NAD_kin"/>
</dbReference>
<gene>
    <name evidence="1" type="ORF">GARC_0495</name>
</gene>
<dbReference type="InterPro" id="IPR039065">
    <property type="entry name" value="AcoX-like"/>
</dbReference>